<evidence type="ECO:0000313" key="2">
    <source>
        <dbReference type="EMBL" id="NBJ92327.1"/>
    </source>
</evidence>
<evidence type="ECO:0000256" key="1">
    <source>
        <dbReference type="SAM" id="Phobius"/>
    </source>
</evidence>
<dbReference type="PANTHER" id="PTHR40076">
    <property type="entry name" value="MEMBRANE PROTEIN-RELATED"/>
    <property type="match status" value="1"/>
</dbReference>
<keyword evidence="1" id="KW-0472">Membrane</keyword>
<feature type="transmembrane region" description="Helical" evidence="1">
    <location>
        <begin position="146"/>
        <end position="171"/>
    </location>
</feature>
<reference evidence="2" key="1">
    <citation type="submission" date="2018-09" db="EMBL/GenBank/DDBJ databases">
        <title>Murine metabolic-syndrome-specific gut microbial biobank.</title>
        <authorList>
            <person name="Liu C."/>
        </authorList>
    </citation>
    <scope>NUCLEOTIDE SEQUENCE</scope>
    <source>
        <strain evidence="2">D42-62</strain>
    </source>
</reference>
<feature type="transmembrane region" description="Helical" evidence="1">
    <location>
        <begin position="105"/>
        <end position="126"/>
    </location>
</feature>
<dbReference type="RefSeq" id="WP_160559425.1">
    <property type="nucleotide sequence ID" value="NZ_QZDT01000007.1"/>
</dbReference>
<dbReference type="AlphaFoldDB" id="A0A9X5BET5"/>
<feature type="transmembrane region" description="Helical" evidence="1">
    <location>
        <begin position="55"/>
        <end position="74"/>
    </location>
</feature>
<dbReference type="OrthoDB" id="9784844at2"/>
<accession>A0A9X5BET5</accession>
<name>A0A9X5BET5_9FIRM</name>
<comment type="caution">
    <text evidence="2">The sequence shown here is derived from an EMBL/GenBank/DDBJ whole genome shotgun (WGS) entry which is preliminary data.</text>
</comment>
<dbReference type="Proteomes" id="UP001154420">
    <property type="component" value="Unassembled WGS sequence"/>
</dbReference>
<evidence type="ECO:0000313" key="3">
    <source>
        <dbReference type="Proteomes" id="UP001154420"/>
    </source>
</evidence>
<keyword evidence="1" id="KW-1133">Transmembrane helix</keyword>
<feature type="transmembrane region" description="Helical" evidence="1">
    <location>
        <begin position="21"/>
        <end position="43"/>
    </location>
</feature>
<proteinExistence type="predicted"/>
<sequence>MNQYLSSASLKALAKGQLLGKYGTVIGAYLLHFLCTIPVGMAITLFTSTDTIPGIFIYCVALFLFGLLSGYFIAGETYIYLKIACNQTPFVSDLFHFFRGDTFKLFQIQAVLTVINILCSLPSLLVSNHINQSLLSFDMNAAATGALPVNASLFLVYIILYLAGTIINFYVQSLLFSQVFYLMLDFPEYTAPELLQRSMRLMKGNKGRLLYVTLSFVPLILLGALSFGIAFLWLLPYMEAVYANFYLDLIRKK</sequence>
<dbReference type="Pfam" id="PF06161">
    <property type="entry name" value="DUF975"/>
    <property type="match status" value="1"/>
</dbReference>
<dbReference type="EMBL" id="QZDT01000007">
    <property type="protein sequence ID" value="NBJ92327.1"/>
    <property type="molecule type" value="Genomic_DNA"/>
</dbReference>
<organism evidence="2 3">
    <name type="scientific">Parablautia muri</name>
    <dbReference type="NCBI Taxonomy" id="2320879"/>
    <lineage>
        <taxon>Bacteria</taxon>
        <taxon>Bacillati</taxon>
        <taxon>Bacillota</taxon>
        <taxon>Clostridia</taxon>
        <taxon>Lachnospirales</taxon>
        <taxon>Lachnospiraceae</taxon>
        <taxon>Parablautia</taxon>
    </lineage>
</organism>
<keyword evidence="1" id="KW-0812">Transmembrane</keyword>
<dbReference type="PANTHER" id="PTHR40076:SF1">
    <property type="entry name" value="MEMBRANE PROTEIN"/>
    <property type="match status" value="1"/>
</dbReference>
<dbReference type="InterPro" id="IPR010380">
    <property type="entry name" value="DUF975"/>
</dbReference>
<feature type="transmembrane region" description="Helical" evidence="1">
    <location>
        <begin position="209"/>
        <end position="235"/>
    </location>
</feature>
<protein>
    <submittedName>
        <fullName evidence="2">DUF975 family protein</fullName>
    </submittedName>
</protein>
<gene>
    <name evidence="2" type="ORF">D5281_06880</name>
</gene>
<keyword evidence="3" id="KW-1185">Reference proteome</keyword>